<dbReference type="EMBL" id="CAUOFW020003236">
    <property type="protein sequence ID" value="CAK9158741.1"/>
    <property type="molecule type" value="Genomic_DNA"/>
</dbReference>
<evidence type="ECO:0000256" key="2">
    <source>
        <dbReference type="ARBA" id="ARBA00022837"/>
    </source>
</evidence>
<feature type="compositionally biased region" description="Low complexity" evidence="3">
    <location>
        <begin position="210"/>
        <end position="242"/>
    </location>
</feature>
<evidence type="ECO:0000313" key="6">
    <source>
        <dbReference type="Proteomes" id="UP001642360"/>
    </source>
</evidence>
<dbReference type="FunFam" id="1.10.238.10:FF:000178">
    <property type="entry name" value="Calmodulin-2 A"/>
    <property type="match status" value="1"/>
</dbReference>
<evidence type="ECO:0000256" key="3">
    <source>
        <dbReference type="SAM" id="MobiDB-lite"/>
    </source>
</evidence>
<feature type="domain" description="EF-hand" evidence="4">
    <location>
        <begin position="280"/>
        <end position="315"/>
    </location>
</feature>
<dbReference type="PANTHER" id="PTHR23050">
    <property type="entry name" value="CALCIUM BINDING PROTEIN"/>
    <property type="match status" value="1"/>
</dbReference>
<name>A0ABC8SS48_9AQUA</name>
<evidence type="ECO:0000259" key="4">
    <source>
        <dbReference type="PROSITE" id="PS50222"/>
    </source>
</evidence>
<reference evidence="5 6" key="1">
    <citation type="submission" date="2024-02" db="EMBL/GenBank/DDBJ databases">
        <authorList>
            <person name="Vignale AGUSTIN F."/>
            <person name="Sosa J E."/>
            <person name="Modenutti C."/>
        </authorList>
    </citation>
    <scope>NUCLEOTIDE SEQUENCE [LARGE SCALE GENOMIC DNA]</scope>
</reference>
<dbReference type="Pfam" id="PF13499">
    <property type="entry name" value="EF-hand_7"/>
    <property type="match status" value="3"/>
</dbReference>
<dbReference type="GO" id="GO:0005509">
    <property type="term" value="F:calcium ion binding"/>
    <property type="evidence" value="ECO:0007669"/>
    <property type="project" value="UniProtKB-ARBA"/>
</dbReference>
<feature type="domain" description="EF-hand" evidence="4">
    <location>
        <begin position="58"/>
        <end position="93"/>
    </location>
</feature>
<feature type="domain" description="EF-hand" evidence="4">
    <location>
        <begin position="316"/>
        <end position="348"/>
    </location>
</feature>
<dbReference type="InterPro" id="IPR011992">
    <property type="entry name" value="EF-hand-dom_pair"/>
</dbReference>
<keyword evidence="6" id="KW-1185">Reference proteome</keyword>
<feature type="region of interest" description="Disordered" evidence="3">
    <location>
        <begin position="210"/>
        <end position="247"/>
    </location>
</feature>
<dbReference type="SUPFAM" id="SSF47473">
    <property type="entry name" value="EF-hand"/>
    <property type="match status" value="2"/>
</dbReference>
<accession>A0ABC8SS48</accession>
<dbReference type="PROSITE" id="PS50222">
    <property type="entry name" value="EF_HAND_2"/>
    <property type="match status" value="7"/>
</dbReference>
<dbReference type="CDD" id="cd00051">
    <property type="entry name" value="EFh"/>
    <property type="match status" value="3"/>
</dbReference>
<dbReference type="InterPro" id="IPR002048">
    <property type="entry name" value="EF_hand_dom"/>
</dbReference>
<gene>
    <name evidence="5" type="ORF">ILEXP_LOCUS27404</name>
</gene>
<feature type="compositionally biased region" description="Basic and acidic residues" evidence="3">
    <location>
        <begin position="57"/>
        <end position="66"/>
    </location>
</feature>
<dbReference type="InterPro" id="IPR050145">
    <property type="entry name" value="Centrin_CML-like"/>
</dbReference>
<protein>
    <recommendedName>
        <fullName evidence="4">EF-hand domain-containing protein</fullName>
    </recommendedName>
</protein>
<dbReference type="AlphaFoldDB" id="A0ABC8SS48"/>
<comment type="caution">
    <text evidence="5">The sequence shown here is derived from an EMBL/GenBank/DDBJ whole genome shotgun (WGS) entry which is preliminary data.</text>
</comment>
<dbReference type="Pfam" id="PF13833">
    <property type="entry name" value="EF-hand_8"/>
    <property type="match status" value="1"/>
</dbReference>
<dbReference type="GO" id="GO:0043226">
    <property type="term" value="C:organelle"/>
    <property type="evidence" value="ECO:0007669"/>
    <property type="project" value="UniProtKB-ARBA"/>
</dbReference>
<evidence type="ECO:0000256" key="1">
    <source>
        <dbReference type="ARBA" id="ARBA00022737"/>
    </source>
</evidence>
<feature type="domain" description="EF-hand" evidence="4">
    <location>
        <begin position="244"/>
        <end position="279"/>
    </location>
</feature>
<dbReference type="PROSITE" id="PS00018">
    <property type="entry name" value="EF_HAND_1"/>
    <property type="match status" value="5"/>
</dbReference>
<keyword evidence="2" id="KW-0106">Calcium</keyword>
<dbReference type="FunFam" id="1.10.238.10:FF:000003">
    <property type="entry name" value="Calmodulin A"/>
    <property type="match status" value="2"/>
</dbReference>
<feature type="domain" description="EF-hand" evidence="4">
    <location>
        <begin position="349"/>
        <end position="380"/>
    </location>
</feature>
<dbReference type="InterPro" id="IPR018247">
    <property type="entry name" value="EF_Hand_1_Ca_BS"/>
</dbReference>
<proteinExistence type="predicted"/>
<feature type="domain" description="EF-hand" evidence="4">
    <location>
        <begin position="130"/>
        <end position="162"/>
    </location>
</feature>
<feature type="region of interest" description="Disordered" evidence="3">
    <location>
        <begin position="23"/>
        <end position="66"/>
    </location>
</feature>
<dbReference type="SMART" id="SM00054">
    <property type="entry name" value="EFh"/>
    <property type="match status" value="7"/>
</dbReference>
<organism evidence="5 6">
    <name type="scientific">Ilex paraguariensis</name>
    <name type="common">yerba mate</name>
    <dbReference type="NCBI Taxonomy" id="185542"/>
    <lineage>
        <taxon>Eukaryota</taxon>
        <taxon>Viridiplantae</taxon>
        <taxon>Streptophyta</taxon>
        <taxon>Embryophyta</taxon>
        <taxon>Tracheophyta</taxon>
        <taxon>Spermatophyta</taxon>
        <taxon>Magnoliopsida</taxon>
        <taxon>eudicotyledons</taxon>
        <taxon>Gunneridae</taxon>
        <taxon>Pentapetalae</taxon>
        <taxon>asterids</taxon>
        <taxon>campanulids</taxon>
        <taxon>Aquifoliales</taxon>
        <taxon>Aquifoliaceae</taxon>
        <taxon>Ilex</taxon>
    </lineage>
</organism>
<evidence type="ECO:0000313" key="5">
    <source>
        <dbReference type="EMBL" id="CAK9158741.1"/>
    </source>
</evidence>
<dbReference type="Gene3D" id="1.10.238.10">
    <property type="entry name" value="EF-hand"/>
    <property type="match status" value="4"/>
</dbReference>
<feature type="domain" description="EF-hand" evidence="4">
    <location>
        <begin position="94"/>
        <end position="129"/>
    </location>
</feature>
<keyword evidence="1" id="KW-0677">Repeat</keyword>
<sequence>MEPVQVPKSFGCFPHKILKISLTSPRSKSNNTSSLSSSRTPKSLGTPKSGSSGSSRGSREDKLRDVFHRFDGDNDGKISASELRAYFASIREYMSHEEAQAVIDELDTDGDNLIDFEDFMRLMKKEGEDEDIKAAFQTFEFEGSGRITAESLQTVLSKLGDSKSYDDCAAMIQVYDTDGTGDLDYSMEPVQVPKSFGCFPHKILKISLTSPRSKSNNTSSLSSSRTPKSLGTPKSGSSGSSRGSREDKLRDVFHRFDGDNDGKISASELRAYFASIREYMSHEEAQAVIDELDTDGDNLIDFEDFMRLMKKEGEDEDIKAAFQTFEFEGSGRITAESLQTVLSKLGDSKSYDDCAAMIQVYDTDGTGDLDYCEFQQMMMD</sequence>
<dbReference type="Proteomes" id="UP001642360">
    <property type="component" value="Unassembled WGS sequence"/>
</dbReference>
<feature type="compositionally biased region" description="Low complexity" evidence="3">
    <location>
        <begin position="24"/>
        <end position="56"/>
    </location>
</feature>